<dbReference type="InterPro" id="IPR001048">
    <property type="entry name" value="Asp/Glu/Uridylate_kinase"/>
</dbReference>
<reference evidence="14" key="1">
    <citation type="submission" date="2019-08" db="EMBL/GenBank/DDBJ databases">
        <title>Limnoglobus roseus gen. nov., sp. nov., a novel freshwater planctomycete with a giant genome from the family Gemmataceae.</title>
        <authorList>
            <person name="Kulichevskaya I.S."/>
            <person name="Naumoff D.G."/>
            <person name="Miroshnikov K."/>
            <person name="Ivanova A."/>
            <person name="Philippov D.A."/>
            <person name="Hakobyan A."/>
            <person name="Rijpstra I.C."/>
            <person name="Sinninghe Damste J.S."/>
            <person name="Liesack W."/>
            <person name="Dedysh S.N."/>
        </authorList>
    </citation>
    <scope>NUCLEOTIDE SEQUENCE [LARGE SCALE GENOMIC DNA]</scope>
    <source>
        <strain evidence="14">PX52</strain>
    </source>
</reference>
<name>A0A5C1AN19_9BACT</name>
<feature type="binding site" evidence="11">
    <location>
        <position position="81"/>
    </location>
    <ligand>
        <name>UMP</name>
        <dbReference type="ChEBI" id="CHEBI:57865"/>
    </ligand>
</feature>
<comment type="subunit">
    <text evidence="11">Homohexamer.</text>
</comment>
<comment type="caution">
    <text evidence="11">Lacks conserved residue(s) required for the propagation of feature annotation.</text>
</comment>
<evidence type="ECO:0000256" key="6">
    <source>
        <dbReference type="ARBA" id="ARBA00022741"/>
    </source>
</evidence>
<dbReference type="PANTHER" id="PTHR42833">
    <property type="entry name" value="URIDYLATE KINASE"/>
    <property type="match status" value="1"/>
</dbReference>
<dbReference type="InterPro" id="IPR036393">
    <property type="entry name" value="AceGlu_kinase-like_sf"/>
</dbReference>
<dbReference type="AlphaFoldDB" id="A0A5C1AN19"/>
<feature type="binding site" evidence="11">
    <location>
        <position position="60"/>
    </location>
    <ligand>
        <name>ATP</name>
        <dbReference type="ChEBI" id="CHEBI:30616"/>
    </ligand>
</feature>
<dbReference type="GO" id="GO:0033862">
    <property type="term" value="F:UMP kinase activity"/>
    <property type="evidence" value="ECO:0007669"/>
    <property type="project" value="UniProtKB-EC"/>
</dbReference>
<organism evidence="13 14">
    <name type="scientific">Limnoglobus roseus</name>
    <dbReference type="NCBI Taxonomy" id="2598579"/>
    <lineage>
        <taxon>Bacteria</taxon>
        <taxon>Pseudomonadati</taxon>
        <taxon>Planctomycetota</taxon>
        <taxon>Planctomycetia</taxon>
        <taxon>Gemmatales</taxon>
        <taxon>Gemmataceae</taxon>
        <taxon>Limnoglobus</taxon>
    </lineage>
</organism>
<evidence type="ECO:0000313" key="14">
    <source>
        <dbReference type="Proteomes" id="UP000324974"/>
    </source>
</evidence>
<evidence type="ECO:0000256" key="10">
    <source>
        <dbReference type="ARBA" id="ARBA00047767"/>
    </source>
</evidence>
<keyword evidence="7 11" id="KW-0418">Kinase</keyword>
<feature type="binding site" evidence="11">
    <location>
        <position position="64"/>
    </location>
    <ligand>
        <name>ATP</name>
        <dbReference type="ChEBI" id="CHEBI:30616"/>
    </ligand>
</feature>
<dbReference type="GO" id="GO:0005524">
    <property type="term" value="F:ATP binding"/>
    <property type="evidence" value="ECO:0007669"/>
    <property type="project" value="UniProtKB-KW"/>
</dbReference>
<dbReference type="Pfam" id="PF00696">
    <property type="entry name" value="AA_kinase"/>
    <property type="match status" value="1"/>
</dbReference>
<accession>A0A5C1AN19</accession>
<evidence type="ECO:0000256" key="7">
    <source>
        <dbReference type="ARBA" id="ARBA00022777"/>
    </source>
</evidence>
<keyword evidence="4 11" id="KW-0963">Cytoplasm</keyword>
<dbReference type="GO" id="GO:0044210">
    <property type="term" value="P:'de novo' CTP biosynthetic process"/>
    <property type="evidence" value="ECO:0007669"/>
    <property type="project" value="UniProtKB-UniRule"/>
</dbReference>
<feature type="binding site" evidence="11">
    <location>
        <begin position="16"/>
        <end position="19"/>
    </location>
    <ligand>
        <name>ATP</name>
        <dbReference type="ChEBI" id="CHEBI:30616"/>
    </ligand>
</feature>
<dbReference type="EMBL" id="CP042425">
    <property type="protein sequence ID" value="QEL19537.1"/>
    <property type="molecule type" value="Genomic_DNA"/>
</dbReference>
<sequence>MSDESLTPIYRRVLLKLSGEAFGHGGKSTGISLDETLQIAQQLKRVVERGVQLAVVVGGGNLLRGAQFSAGLDTIKQATADYMGMIATVMNGLALQDTLESIGCQTRLLSAVPMDMVCEPYIRRRAERHLENHRIVILAGGTGNPFVTTDTAAALRGREMGADILLKATKVDGVYSADPEQDPYAVRYDKLSYAKVLQDRLKVMDLGAFEHCQEAKLKILVFNYKREMAIEKAIAGKAHGTLVE</sequence>
<keyword evidence="14" id="KW-1185">Reference proteome</keyword>
<dbReference type="Proteomes" id="UP000324974">
    <property type="component" value="Chromosome"/>
</dbReference>
<evidence type="ECO:0000256" key="2">
    <source>
        <dbReference type="ARBA" id="ARBA00004791"/>
    </source>
</evidence>
<dbReference type="CDD" id="cd04254">
    <property type="entry name" value="AAK_UMPK-PyrH-Ec"/>
    <property type="match status" value="1"/>
</dbReference>
<feature type="binding site" evidence="11">
    <location>
        <position position="178"/>
    </location>
    <ligand>
        <name>ATP</name>
        <dbReference type="ChEBI" id="CHEBI:30616"/>
    </ligand>
</feature>
<evidence type="ECO:0000256" key="9">
    <source>
        <dbReference type="ARBA" id="ARBA00022975"/>
    </source>
</evidence>
<dbReference type="RefSeq" id="WP_149113915.1">
    <property type="nucleotide sequence ID" value="NZ_CP042425.1"/>
</dbReference>
<dbReference type="PANTHER" id="PTHR42833:SF4">
    <property type="entry name" value="URIDYLATE KINASE PUMPKIN, CHLOROPLASTIC"/>
    <property type="match status" value="1"/>
</dbReference>
<feature type="binding site" evidence="11">
    <location>
        <begin position="142"/>
        <end position="149"/>
    </location>
    <ligand>
        <name>UMP</name>
        <dbReference type="ChEBI" id="CHEBI:57865"/>
    </ligand>
</feature>
<dbReference type="SUPFAM" id="SSF53633">
    <property type="entry name" value="Carbamate kinase-like"/>
    <property type="match status" value="1"/>
</dbReference>
<comment type="subcellular location">
    <subcellularLocation>
        <location evidence="1 11">Cytoplasm</location>
    </subcellularLocation>
</comment>
<dbReference type="PIRSF" id="PIRSF005650">
    <property type="entry name" value="Uridylate_kin"/>
    <property type="match status" value="1"/>
</dbReference>
<evidence type="ECO:0000256" key="4">
    <source>
        <dbReference type="ARBA" id="ARBA00022490"/>
    </source>
</evidence>
<protein>
    <recommendedName>
        <fullName evidence="11">Uridylate kinase</fullName>
        <shortName evidence="11">UK</shortName>
        <ecNumber evidence="11">2.7.4.22</ecNumber>
    </recommendedName>
    <alternativeName>
        <fullName evidence="11">Uridine monophosphate kinase</fullName>
        <shortName evidence="11">UMP kinase</shortName>
        <shortName evidence="11">UMPK</shortName>
    </alternativeName>
</protein>
<comment type="pathway">
    <text evidence="2 11">Pyrimidine metabolism; CTP biosynthesis via de novo pathway; UDP from UMP (UMPK route): step 1/1.</text>
</comment>
<dbReference type="NCBIfam" id="TIGR02075">
    <property type="entry name" value="pyrH_bact"/>
    <property type="match status" value="1"/>
</dbReference>
<feature type="domain" description="Aspartate/glutamate/uridylate kinase" evidence="12">
    <location>
        <begin position="12"/>
        <end position="223"/>
    </location>
</feature>
<evidence type="ECO:0000256" key="1">
    <source>
        <dbReference type="ARBA" id="ARBA00004496"/>
    </source>
</evidence>
<dbReference type="GO" id="GO:0006225">
    <property type="term" value="P:UDP biosynthetic process"/>
    <property type="evidence" value="ECO:0007669"/>
    <property type="project" value="TreeGrafter"/>
</dbReference>
<dbReference type="UniPathway" id="UPA00159">
    <property type="reaction ID" value="UER00275"/>
</dbReference>
<dbReference type="FunFam" id="3.40.1160.10:FF:000001">
    <property type="entry name" value="Uridylate kinase"/>
    <property type="match status" value="1"/>
</dbReference>
<feature type="binding site" evidence="11">
    <location>
        <position position="169"/>
    </location>
    <ligand>
        <name>ATP</name>
        <dbReference type="ChEBI" id="CHEBI:30616"/>
    </ligand>
</feature>
<dbReference type="InterPro" id="IPR015963">
    <property type="entry name" value="Uridylate_kinase_bac"/>
</dbReference>
<keyword evidence="5 11" id="KW-0808">Transferase</keyword>
<feature type="binding site" evidence="11">
    <location>
        <position position="175"/>
    </location>
    <ligand>
        <name>ATP</name>
        <dbReference type="ChEBI" id="CHEBI:30616"/>
    </ligand>
</feature>
<comment type="catalytic activity">
    <reaction evidence="10 11">
        <text>UMP + ATP = UDP + ADP</text>
        <dbReference type="Rhea" id="RHEA:24400"/>
        <dbReference type="ChEBI" id="CHEBI:30616"/>
        <dbReference type="ChEBI" id="CHEBI:57865"/>
        <dbReference type="ChEBI" id="CHEBI:58223"/>
        <dbReference type="ChEBI" id="CHEBI:456216"/>
        <dbReference type="EC" id="2.7.4.22"/>
    </reaction>
</comment>
<dbReference type="Gene3D" id="3.40.1160.10">
    <property type="entry name" value="Acetylglutamate kinase-like"/>
    <property type="match status" value="1"/>
</dbReference>
<proteinExistence type="inferred from homology"/>
<evidence type="ECO:0000256" key="11">
    <source>
        <dbReference type="HAMAP-Rule" id="MF_01220"/>
    </source>
</evidence>
<evidence type="ECO:0000256" key="8">
    <source>
        <dbReference type="ARBA" id="ARBA00022840"/>
    </source>
</evidence>
<feature type="binding site" evidence="11">
    <location>
        <position position="59"/>
    </location>
    <ligand>
        <name>UMP</name>
        <dbReference type="ChEBI" id="CHEBI:57865"/>
    </ligand>
</feature>
<comment type="activity regulation">
    <text evidence="11">Inhibited by UTP.</text>
</comment>
<dbReference type="HAMAP" id="MF_01220_B">
    <property type="entry name" value="PyrH_B"/>
    <property type="match status" value="1"/>
</dbReference>
<dbReference type="InterPro" id="IPR011817">
    <property type="entry name" value="Uridylate_kinase"/>
</dbReference>
<gene>
    <name evidence="11" type="primary">pyrH</name>
    <name evidence="13" type="ORF">PX52LOC_06612</name>
</gene>
<keyword evidence="9 11" id="KW-0665">Pyrimidine biosynthesis</keyword>
<keyword evidence="8 11" id="KW-0067">ATP-binding</keyword>
<keyword evidence="6 11" id="KW-0547">Nucleotide-binding</keyword>
<evidence type="ECO:0000313" key="13">
    <source>
        <dbReference type="EMBL" id="QEL19537.1"/>
    </source>
</evidence>
<comment type="function">
    <text evidence="11">Catalyzes the reversible phosphorylation of UMP to UDP.</text>
</comment>
<evidence type="ECO:0000259" key="12">
    <source>
        <dbReference type="Pfam" id="PF00696"/>
    </source>
</evidence>
<comment type="similarity">
    <text evidence="3 11">Belongs to the UMP kinase family.</text>
</comment>
<dbReference type="KEGG" id="lrs:PX52LOC_06612"/>
<dbReference type="GO" id="GO:0005737">
    <property type="term" value="C:cytoplasm"/>
    <property type="evidence" value="ECO:0007669"/>
    <property type="project" value="UniProtKB-SubCell"/>
</dbReference>
<dbReference type="OrthoDB" id="9807458at2"/>
<evidence type="ECO:0000256" key="5">
    <source>
        <dbReference type="ARBA" id="ARBA00022679"/>
    </source>
</evidence>
<evidence type="ECO:0000256" key="3">
    <source>
        <dbReference type="ARBA" id="ARBA00007614"/>
    </source>
</evidence>
<dbReference type="EC" id="2.7.4.22" evidence="11"/>